<dbReference type="EMBL" id="FORG01000041">
    <property type="protein sequence ID" value="SFK25040.1"/>
    <property type="molecule type" value="Genomic_DNA"/>
</dbReference>
<dbReference type="Proteomes" id="UP000198919">
    <property type="component" value="Unassembled WGS sequence"/>
</dbReference>
<dbReference type="Proteomes" id="UP000224607">
    <property type="component" value="Unassembled WGS sequence"/>
</dbReference>
<evidence type="ECO:0000313" key="2">
    <source>
        <dbReference type="EMBL" id="SFK25040.1"/>
    </source>
</evidence>
<evidence type="ECO:0000313" key="3">
    <source>
        <dbReference type="Proteomes" id="UP000198919"/>
    </source>
</evidence>
<reference evidence="3" key="2">
    <citation type="submission" date="2016-10" db="EMBL/GenBank/DDBJ databases">
        <authorList>
            <person name="Varghese N."/>
            <person name="Submissions S."/>
        </authorList>
    </citation>
    <scope>NUCLEOTIDE SEQUENCE [LARGE SCALE GENOMIC DNA]</scope>
    <source>
        <strain evidence="3">DSM 17908</strain>
    </source>
</reference>
<accession>A0A1I3XZU1</accession>
<sequence>MNINKTTAPSEFLSSLINAYDNFQAGDFMKKVNEKLKTYFDDFTPEQDADSALYWEPEGCSGWLSNFELADSNFEIIEHDEDYPWRFILHMTQ</sequence>
<keyword evidence="4" id="KW-1185">Reference proteome</keyword>
<name>A0A1I3XZU1_9GAMM</name>
<proteinExistence type="predicted"/>
<reference evidence="2" key="1">
    <citation type="submission" date="2016-10" db="EMBL/GenBank/DDBJ databases">
        <authorList>
            <person name="de Groot N.N."/>
        </authorList>
    </citation>
    <scope>NUCLEOTIDE SEQUENCE [LARGE SCALE GENOMIC DNA]</scope>
    <source>
        <strain evidence="2">DSM 17908</strain>
    </source>
</reference>
<dbReference type="RefSeq" id="WP_092514461.1">
    <property type="nucleotide sequence ID" value="NZ_CAWNQB010000011.1"/>
</dbReference>
<evidence type="ECO:0000313" key="4">
    <source>
        <dbReference type="Proteomes" id="UP000224607"/>
    </source>
</evidence>
<dbReference type="EMBL" id="NITY01000019">
    <property type="protein sequence ID" value="PHM37805.1"/>
    <property type="molecule type" value="Genomic_DNA"/>
</dbReference>
<evidence type="ECO:0000313" key="1">
    <source>
        <dbReference type="EMBL" id="PHM37805.1"/>
    </source>
</evidence>
<dbReference type="OrthoDB" id="9766796at2"/>
<organism evidence="2 3">
    <name type="scientific">Xenorhabdus mauleonii</name>
    <dbReference type="NCBI Taxonomy" id="351675"/>
    <lineage>
        <taxon>Bacteria</taxon>
        <taxon>Pseudomonadati</taxon>
        <taxon>Pseudomonadota</taxon>
        <taxon>Gammaproteobacteria</taxon>
        <taxon>Enterobacterales</taxon>
        <taxon>Morganellaceae</taxon>
        <taxon>Xenorhabdus</taxon>
    </lineage>
</organism>
<gene>
    <name evidence="2" type="ORF">SAMN05421680_1419</name>
    <name evidence="1" type="ORF">Xmau_03769</name>
</gene>
<dbReference type="AlphaFoldDB" id="A0A1I3XZU1"/>
<protein>
    <submittedName>
        <fullName evidence="2">Uncharacterized protein</fullName>
    </submittedName>
</protein>
<reference evidence="1 4" key="3">
    <citation type="journal article" date="2017" name="Nat. Microbiol.">
        <title>Natural product diversity associated with the nematode symbionts Photorhabdus and Xenorhabdus.</title>
        <authorList>
            <person name="Tobias N.J."/>
            <person name="Wolff H."/>
            <person name="Djahanschiri B."/>
            <person name="Grundmann F."/>
            <person name="Kronenwerth M."/>
            <person name="Shi Y.M."/>
            <person name="Simonyi S."/>
            <person name="Grun P."/>
            <person name="Shapiro-Ilan D."/>
            <person name="Pidot S.J."/>
            <person name="Stinear T.P."/>
            <person name="Ebersberger I."/>
            <person name="Bode H.B."/>
        </authorList>
    </citation>
    <scope>NUCLEOTIDE SEQUENCE [LARGE SCALE GENOMIC DNA]</scope>
    <source>
        <strain evidence="1 4">DSM 17908</strain>
    </source>
</reference>